<dbReference type="Gene3D" id="2.40.30.170">
    <property type="match status" value="1"/>
</dbReference>
<evidence type="ECO:0000256" key="1">
    <source>
        <dbReference type="ARBA" id="ARBA00009477"/>
    </source>
</evidence>
<gene>
    <name evidence="5" type="ORF">CWI76_09140</name>
</gene>
<dbReference type="Gene3D" id="2.40.50.100">
    <property type="match status" value="1"/>
</dbReference>
<dbReference type="AlphaFoldDB" id="A0A432YDY0"/>
<keyword evidence="2" id="KW-0175">Coiled coil</keyword>
<keyword evidence="6" id="KW-1185">Reference proteome</keyword>
<reference evidence="6" key="1">
    <citation type="journal article" date="2018" name="Front. Microbiol.">
        <title>Genome-Based Analysis Reveals the Taxonomy and Diversity of the Family Idiomarinaceae.</title>
        <authorList>
            <person name="Liu Y."/>
            <person name="Lai Q."/>
            <person name="Shao Z."/>
        </authorList>
    </citation>
    <scope>NUCLEOTIDE SEQUENCE [LARGE SCALE GENOMIC DNA]</scope>
    <source>
        <strain evidence="6">PIM1</strain>
    </source>
</reference>
<organism evidence="5 6">
    <name type="scientific">Pseudidiomarina marina</name>
    <dbReference type="NCBI Taxonomy" id="502366"/>
    <lineage>
        <taxon>Bacteria</taxon>
        <taxon>Pseudomonadati</taxon>
        <taxon>Pseudomonadota</taxon>
        <taxon>Gammaproteobacteria</taxon>
        <taxon>Alteromonadales</taxon>
        <taxon>Idiomarinaceae</taxon>
        <taxon>Pseudidiomarina</taxon>
    </lineage>
</organism>
<dbReference type="PANTHER" id="PTHR30469:SF18">
    <property type="entry name" value="RESISTANCE-NODULATION-CELL DIVISION (RND) EFFLUX MEMBRANE FUSION PROTEIN-RELATED"/>
    <property type="match status" value="1"/>
</dbReference>
<keyword evidence="3" id="KW-0732">Signal</keyword>
<sequence>MNMSLRAWAIALFVVSTASVATSTVAAEHQVQSTTIAEYLRLQGLVESTNSATVSAQVSGRVEKVLVDVGDNVPAGATLVTITSVEQYQMLTQAQAQLAAAGATLIAEQQEFDRVTSLVQRDLVPVAERDRAKARLDNAKAQLRSAEAAVERAEEQLSYTEVKAPYGGIVSERFVEPGELVQPGMPLLSGFDPAELRLHVDLPARYAHLATTYQWARVNGLEPTSQQVFPTVHSQSSTVRMRLILPSDSGLMPGQWQPVLVKVGEHQGVQVPAEAIYNQGELTMVRMQDNSWRAVRLGLSQDGFVEVVSGLKAGEVISYE</sequence>
<dbReference type="SUPFAM" id="SSF111369">
    <property type="entry name" value="HlyD-like secretion proteins"/>
    <property type="match status" value="1"/>
</dbReference>
<dbReference type="InterPro" id="IPR006143">
    <property type="entry name" value="RND_pump_MFP"/>
</dbReference>
<feature type="signal peptide" evidence="3">
    <location>
        <begin position="1"/>
        <end position="26"/>
    </location>
</feature>
<evidence type="ECO:0000313" key="5">
    <source>
        <dbReference type="EMBL" id="RUO59188.1"/>
    </source>
</evidence>
<evidence type="ECO:0000259" key="4">
    <source>
        <dbReference type="Pfam" id="PF25973"/>
    </source>
</evidence>
<dbReference type="Proteomes" id="UP000288127">
    <property type="component" value="Unassembled WGS sequence"/>
</dbReference>
<accession>A0A432YDY0</accession>
<dbReference type="GO" id="GO:0015562">
    <property type="term" value="F:efflux transmembrane transporter activity"/>
    <property type="evidence" value="ECO:0007669"/>
    <property type="project" value="TreeGrafter"/>
</dbReference>
<comment type="similarity">
    <text evidence="1">Belongs to the membrane fusion protein (MFP) (TC 8.A.1) family.</text>
</comment>
<dbReference type="InterPro" id="IPR058647">
    <property type="entry name" value="BSH_CzcB-like"/>
</dbReference>
<feature type="domain" description="CzcB-like barrel-sandwich hybrid" evidence="4">
    <location>
        <begin position="51"/>
        <end position="183"/>
    </location>
</feature>
<comment type="caution">
    <text evidence="5">The sequence shown here is derived from an EMBL/GenBank/DDBJ whole genome shotgun (WGS) entry which is preliminary data.</text>
</comment>
<dbReference type="Gene3D" id="2.40.420.20">
    <property type="match status" value="1"/>
</dbReference>
<dbReference type="Gene3D" id="1.10.287.470">
    <property type="entry name" value="Helix hairpin bin"/>
    <property type="match status" value="1"/>
</dbReference>
<feature type="chain" id="PRO_5019236968" evidence="3">
    <location>
        <begin position="27"/>
        <end position="320"/>
    </location>
</feature>
<feature type="coiled-coil region" evidence="2">
    <location>
        <begin position="129"/>
        <end position="163"/>
    </location>
</feature>
<dbReference type="EMBL" id="PIPZ01000003">
    <property type="protein sequence ID" value="RUO59188.1"/>
    <property type="molecule type" value="Genomic_DNA"/>
</dbReference>
<evidence type="ECO:0000256" key="2">
    <source>
        <dbReference type="SAM" id="Coils"/>
    </source>
</evidence>
<name>A0A432YDY0_9GAMM</name>
<proteinExistence type="inferred from homology"/>
<dbReference type="GO" id="GO:1990281">
    <property type="term" value="C:efflux pump complex"/>
    <property type="evidence" value="ECO:0007669"/>
    <property type="project" value="TreeGrafter"/>
</dbReference>
<evidence type="ECO:0000313" key="6">
    <source>
        <dbReference type="Proteomes" id="UP000288127"/>
    </source>
</evidence>
<dbReference type="Pfam" id="PF25973">
    <property type="entry name" value="BSH_CzcB"/>
    <property type="match status" value="1"/>
</dbReference>
<protein>
    <submittedName>
        <fullName evidence="5">Efflux transporter periplasmic adaptor subunit</fullName>
    </submittedName>
</protein>
<dbReference type="PANTHER" id="PTHR30469">
    <property type="entry name" value="MULTIDRUG RESISTANCE PROTEIN MDTA"/>
    <property type="match status" value="1"/>
</dbReference>
<dbReference type="NCBIfam" id="TIGR01730">
    <property type="entry name" value="RND_mfp"/>
    <property type="match status" value="1"/>
</dbReference>
<evidence type="ECO:0000256" key="3">
    <source>
        <dbReference type="SAM" id="SignalP"/>
    </source>
</evidence>